<reference evidence="6 7" key="1">
    <citation type="submission" date="2016-10" db="EMBL/GenBank/DDBJ databases">
        <authorList>
            <person name="de Groot N.N."/>
        </authorList>
    </citation>
    <scope>NUCLEOTIDE SEQUENCE [LARGE SCALE GENOMIC DNA]</scope>
    <source>
        <strain evidence="6 7">DSM 19547</strain>
    </source>
</reference>
<evidence type="ECO:0000256" key="2">
    <source>
        <dbReference type="ARBA" id="ARBA00008520"/>
    </source>
</evidence>
<proteinExistence type="inferred from homology"/>
<protein>
    <submittedName>
        <fullName evidence="6">Carbohydrate ABC transporter substrate-binding protein, CUT1 family</fullName>
    </submittedName>
</protein>
<feature type="chain" id="PRO_5011436367" evidence="5">
    <location>
        <begin position="22"/>
        <end position="450"/>
    </location>
</feature>
<evidence type="ECO:0000313" key="7">
    <source>
        <dbReference type="Proteomes" id="UP000199356"/>
    </source>
</evidence>
<comment type="subcellular location">
    <subcellularLocation>
        <location evidence="1">Periplasm</location>
    </subcellularLocation>
</comment>
<evidence type="ECO:0000313" key="6">
    <source>
        <dbReference type="EMBL" id="SFP07575.1"/>
    </source>
</evidence>
<evidence type="ECO:0000256" key="5">
    <source>
        <dbReference type="SAM" id="SignalP"/>
    </source>
</evidence>
<comment type="similarity">
    <text evidence="2">Belongs to the bacterial solute-binding protein 1 family.</text>
</comment>
<keyword evidence="3" id="KW-0813">Transport</keyword>
<dbReference type="Proteomes" id="UP000199356">
    <property type="component" value="Unassembled WGS sequence"/>
</dbReference>
<dbReference type="InterPro" id="IPR006059">
    <property type="entry name" value="SBP"/>
</dbReference>
<dbReference type="Gene3D" id="3.40.190.10">
    <property type="entry name" value="Periplasmic binding protein-like II"/>
    <property type="match status" value="1"/>
</dbReference>
<dbReference type="RefSeq" id="WP_093418376.1">
    <property type="nucleotide sequence ID" value="NZ_FOXA01000002.1"/>
</dbReference>
<dbReference type="OrthoDB" id="9770625at2"/>
<evidence type="ECO:0000256" key="3">
    <source>
        <dbReference type="ARBA" id="ARBA00022448"/>
    </source>
</evidence>
<dbReference type="PANTHER" id="PTHR43649:SF34">
    <property type="entry name" value="ABC TRANSPORTER PERIPLASMIC-BINDING PROTEIN YCJN-RELATED"/>
    <property type="match status" value="1"/>
</dbReference>
<dbReference type="PANTHER" id="PTHR43649">
    <property type="entry name" value="ARABINOSE-BINDING PROTEIN-RELATED"/>
    <property type="match status" value="1"/>
</dbReference>
<organism evidence="6 7">
    <name type="scientific">Tranquillimonas alkanivorans</name>
    <dbReference type="NCBI Taxonomy" id="441119"/>
    <lineage>
        <taxon>Bacteria</taxon>
        <taxon>Pseudomonadati</taxon>
        <taxon>Pseudomonadota</taxon>
        <taxon>Alphaproteobacteria</taxon>
        <taxon>Rhodobacterales</taxon>
        <taxon>Roseobacteraceae</taxon>
        <taxon>Tranquillimonas</taxon>
    </lineage>
</organism>
<dbReference type="Pfam" id="PF01547">
    <property type="entry name" value="SBP_bac_1"/>
    <property type="match status" value="1"/>
</dbReference>
<dbReference type="SUPFAM" id="SSF53850">
    <property type="entry name" value="Periplasmic binding protein-like II"/>
    <property type="match status" value="1"/>
</dbReference>
<evidence type="ECO:0000256" key="1">
    <source>
        <dbReference type="ARBA" id="ARBA00004418"/>
    </source>
</evidence>
<evidence type="ECO:0000256" key="4">
    <source>
        <dbReference type="ARBA" id="ARBA00022729"/>
    </source>
</evidence>
<dbReference type="InterPro" id="IPR050490">
    <property type="entry name" value="Bact_solute-bd_prot1"/>
</dbReference>
<gene>
    <name evidence="6" type="ORF">SAMN04488047_102219</name>
</gene>
<name>A0A1I5MDD8_9RHOB</name>
<feature type="signal peptide" evidence="5">
    <location>
        <begin position="1"/>
        <end position="21"/>
    </location>
</feature>
<accession>A0A1I5MDD8</accession>
<dbReference type="EMBL" id="FOXA01000002">
    <property type="protein sequence ID" value="SFP07575.1"/>
    <property type="molecule type" value="Genomic_DNA"/>
</dbReference>
<dbReference type="GO" id="GO:0042597">
    <property type="term" value="C:periplasmic space"/>
    <property type="evidence" value="ECO:0007669"/>
    <property type="project" value="UniProtKB-SubCell"/>
</dbReference>
<keyword evidence="7" id="KW-1185">Reference proteome</keyword>
<keyword evidence="4 5" id="KW-0732">Signal</keyword>
<dbReference type="STRING" id="441119.SAMN04488047_102219"/>
<sequence length="450" mass="48703">MKPTSSIVTRALTCTVLTALAAGPAAADIRFWTTEEQPERLERQQDLAAAFEEETGIAVEVIPVTESELGTRATAAFAAGDLPDVIYHTLQYALPWVEAGILDVDAATEVIEALGPDTFAPGALDFAATEDGWAAVPVDGWTQMILYRKDLFEENGLEPPTTYAAVEAAIEALHNPPEMFGFVAATKVDENFMSQVLEHVFLANGASPVGPDGFTGFDEARTTEVLEFYKTLAEASPPGELYWDQSRTLYFGGDAAMIIWSPFILDELAGLRDSAPPTINDDPTSTELASKTGIVTSFSGPSNPDGAAWADVRYFGITVDADIDEAQQFVEYSMGDGYTQTLAIAPEGKFPVRRGTSENPEQFIEAWSELPVGVDRKAPLSELYDPEMIDEIVAGLDTAQRWGIEDGQLALASKIINSQVINRVVRQFIDGEIEASEAVARMNDELASIE</sequence>
<dbReference type="AlphaFoldDB" id="A0A1I5MDD8"/>